<keyword evidence="5 6" id="KW-0046">Antibiotic resistance</keyword>
<evidence type="ECO:0000259" key="8">
    <source>
        <dbReference type="Pfam" id="PF00144"/>
    </source>
</evidence>
<evidence type="ECO:0000313" key="10">
    <source>
        <dbReference type="Proteomes" id="UP000766629"/>
    </source>
</evidence>
<dbReference type="EC" id="3.5.2.6" evidence="3 6"/>
<dbReference type="Gene3D" id="3.40.710.10">
    <property type="entry name" value="DD-peptidase/beta-lactamase superfamily"/>
    <property type="match status" value="1"/>
</dbReference>
<dbReference type="Pfam" id="PF00144">
    <property type="entry name" value="Beta-lactamase"/>
    <property type="match status" value="1"/>
</dbReference>
<feature type="chain" id="PRO_5046938111" description="Beta-lactamase" evidence="7">
    <location>
        <begin position="21"/>
        <end position="384"/>
    </location>
</feature>
<feature type="signal peptide" evidence="7">
    <location>
        <begin position="1"/>
        <end position="20"/>
    </location>
</feature>
<evidence type="ECO:0000256" key="1">
    <source>
        <dbReference type="ARBA" id="ARBA00001526"/>
    </source>
</evidence>
<protein>
    <recommendedName>
        <fullName evidence="3 6">Beta-lactamase</fullName>
        <ecNumber evidence="3 6">3.5.2.6</ecNumber>
    </recommendedName>
</protein>
<evidence type="ECO:0000256" key="2">
    <source>
        <dbReference type="ARBA" id="ARBA00007840"/>
    </source>
</evidence>
<keyword evidence="4 6" id="KW-0378">Hydrolase</keyword>
<dbReference type="NCBIfam" id="NF033085">
    <property type="entry name" value="bla_class_C"/>
    <property type="match status" value="1"/>
</dbReference>
<proteinExistence type="inferred from homology"/>
<feature type="domain" description="Beta-lactamase-related" evidence="8">
    <location>
        <begin position="38"/>
        <end position="373"/>
    </location>
</feature>
<gene>
    <name evidence="9" type="ORF">KUV26_17335</name>
</gene>
<comment type="similarity">
    <text evidence="2 6">Belongs to the class-C beta-lactamase family.</text>
</comment>
<evidence type="ECO:0000256" key="5">
    <source>
        <dbReference type="ARBA" id="ARBA00023251"/>
    </source>
</evidence>
<name>A0ABS7NKI6_9RHOB</name>
<dbReference type="InterPro" id="IPR058136">
    <property type="entry name" value="AmpC"/>
</dbReference>
<keyword evidence="7" id="KW-0732">Signal</keyword>
<evidence type="ECO:0000256" key="6">
    <source>
        <dbReference type="RuleBase" id="RU361140"/>
    </source>
</evidence>
<dbReference type="EMBL" id="JAHVJA010000009">
    <property type="protein sequence ID" value="MBY6141204.1"/>
    <property type="molecule type" value="Genomic_DNA"/>
</dbReference>
<comment type="catalytic activity">
    <reaction evidence="1 6">
        <text>a beta-lactam + H2O = a substituted beta-amino acid</text>
        <dbReference type="Rhea" id="RHEA:20401"/>
        <dbReference type="ChEBI" id="CHEBI:15377"/>
        <dbReference type="ChEBI" id="CHEBI:35627"/>
        <dbReference type="ChEBI" id="CHEBI:140347"/>
        <dbReference type="EC" id="3.5.2.6"/>
    </reaction>
</comment>
<dbReference type="InterPro" id="IPR012338">
    <property type="entry name" value="Beta-lactam/transpept-like"/>
</dbReference>
<evidence type="ECO:0000256" key="4">
    <source>
        <dbReference type="ARBA" id="ARBA00022801"/>
    </source>
</evidence>
<dbReference type="InterPro" id="IPR050491">
    <property type="entry name" value="AmpC-like"/>
</dbReference>
<dbReference type="RefSeq" id="WP_222509284.1">
    <property type="nucleotide sequence ID" value="NZ_JAHVJA010000009.1"/>
</dbReference>
<evidence type="ECO:0000256" key="7">
    <source>
        <dbReference type="SAM" id="SignalP"/>
    </source>
</evidence>
<reference evidence="9 10" key="1">
    <citation type="submission" date="2021-06" db="EMBL/GenBank/DDBJ databases">
        <title>50 bacteria genomes isolated from Dapeng, Shenzhen, China.</title>
        <authorList>
            <person name="Zheng W."/>
            <person name="Yu S."/>
            <person name="Huang Y."/>
        </authorList>
    </citation>
    <scope>NUCLEOTIDE SEQUENCE [LARGE SCALE GENOMIC DNA]</scope>
    <source>
        <strain evidence="9 10">DP1N14-2</strain>
    </source>
</reference>
<dbReference type="PANTHER" id="PTHR46825">
    <property type="entry name" value="D-ALANYL-D-ALANINE-CARBOXYPEPTIDASE/ENDOPEPTIDASE AMPH"/>
    <property type="match status" value="1"/>
</dbReference>
<keyword evidence="10" id="KW-1185">Reference proteome</keyword>
<evidence type="ECO:0000256" key="3">
    <source>
        <dbReference type="ARBA" id="ARBA00012865"/>
    </source>
</evidence>
<comment type="caution">
    <text evidence="9">The sequence shown here is derived from an EMBL/GenBank/DDBJ whole genome shotgun (WGS) entry which is preliminary data.</text>
</comment>
<organism evidence="9 10">
    <name type="scientific">Leisingera daeponensis</name>
    <dbReference type="NCBI Taxonomy" id="405746"/>
    <lineage>
        <taxon>Bacteria</taxon>
        <taxon>Pseudomonadati</taxon>
        <taxon>Pseudomonadota</taxon>
        <taxon>Alphaproteobacteria</taxon>
        <taxon>Rhodobacterales</taxon>
        <taxon>Roseobacteraceae</taxon>
        <taxon>Leisingera</taxon>
    </lineage>
</organism>
<accession>A0ABS7NKI6</accession>
<evidence type="ECO:0000313" key="9">
    <source>
        <dbReference type="EMBL" id="MBY6141204.1"/>
    </source>
</evidence>
<dbReference type="Proteomes" id="UP000766629">
    <property type="component" value="Unassembled WGS sequence"/>
</dbReference>
<dbReference type="SUPFAM" id="SSF56601">
    <property type="entry name" value="beta-lactamase/transpeptidase-like"/>
    <property type="match status" value="1"/>
</dbReference>
<dbReference type="InterPro" id="IPR001586">
    <property type="entry name" value="Beta-lactam_class-C_AS"/>
</dbReference>
<dbReference type="InterPro" id="IPR001466">
    <property type="entry name" value="Beta-lactam-related"/>
</dbReference>
<dbReference type="PROSITE" id="PS00336">
    <property type="entry name" value="BETA_LACTAMASE_C"/>
    <property type="match status" value="1"/>
</dbReference>
<dbReference type="PANTHER" id="PTHR46825:SF8">
    <property type="entry name" value="BETA-LACTAMASE-RELATED"/>
    <property type="match status" value="1"/>
</dbReference>
<sequence>MNFPTVAAVALLSFPAALSAAPWTDAQMQELAESSFASVIEEYDVPGLVVGMTHRGQSYFYAAGLASREDNIAASPDTLFELGSVSKLFNVSLAALAETRGEMDLGAQVSQQLPDLEGTAFGNLSLMDLATHHSGGLPLQVPETAANTEELVDWLAGWQPDVPDARSYSNISIGLLGHVTAKVLSKGYADTLEQYLFHSMGLENTWVNVPEEAVQSYAYGYDRKTDRPIRVSPGVLDSEAYGVKSSARDMVRFLEIHLGHADASDDLRNALKRTRQGLARTDAYVQNMIWEQYPWPVKLEQMIKGNSYAYILKPQPMEKLDPPLPPEENVILNKTGATNGFGAYVALLPGEDLGVAVLANRNIPNEARIRATYAFIQRVLAEQR</sequence>